<dbReference type="Pfam" id="PF01266">
    <property type="entry name" value="DAO"/>
    <property type="match status" value="1"/>
</dbReference>
<dbReference type="SUPFAM" id="SSF51905">
    <property type="entry name" value="FAD/NAD(P)-binding domain"/>
    <property type="match status" value="1"/>
</dbReference>
<dbReference type="Proteomes" id="UP000035722">
    <property type="component" value="Unassembled WGS sequence"/>
</dbReference>
<dbReference type="Gene3D" id="3.50.50.60">
    <property type="entry name" value="FAD/NAD(P)-binding domain"/>
    <property type="match status" value="1"/>
</dbReference>
<dbReference type="STRING" id="861266.ARTSIC4J27_21"/>
<dbReference type="RefSeq" id="WP_050053192.1">
    <property type="nucleotide sequence ID" value="NZ_CAQI01000024.1"/>
</dbReference>
<evidence type="ECO:0000259" key="2">
    <source>
        <dbReference type="Pfam" id="PF01266"/>
    </source>
</evidence>
<dbReference type="PANTHER" id="PTHR13847">
    <property type="entry name" value="SARCOSINE DEHYDROGENASE-RELATED"/>
    <property type="match status" value="1"/>
</dbReference>
<dbReference type="AlphaFoldDB" id="A0A024GX83"/>
<dbReference type="PANTHER" id="PTHR13847:SF289">
    <property type="entry name" value="GLYCINE OXIDASE"/>
    <property type="match status" value="1"/>
</dbReference>
<comment type="caution">
    <text evidence="3">The sequence shown here is derived from an EMBL/GenBank/DDBJ whole genome shotgun (WGS) entry which is preliminary data.</text>
</comment>
<dbReference type="GO" id="GO:0016491">
    <property type="term" value="F:oxidoreductase activity"/>
    <property type="evidence" value="ECO:0007669"/>
    <property type="project" value="UniProtKB-KW"/>
</dbReference>
<evidence type="ECO:0000313" key="3">
    <source>
        <dbReference type="EMBL" id="CCQ44099.1"/>
    </source>
</evidence>
<dbReference type="InterPro" id="IPR006076">
    <property type="entry name" value="FAD-dep_OxRdtase"/>
</dbReference>
<dbReference type="InterPro" id="IPR036188">
    <property type="entry name" value="FAD/NAD-bd_sf"/>
</dbReference>
<gene>
    <name evidence="3" type="primary">faoxC</name>
    <name evidence="3" type="ORF">ARTSIC4J27_21</name>
</gene>
<evidence type="ECO:0000256" key="1">
    <source>
        <dbReference type="ARBA" id="ARBA00023002"/>
    </source>
</evidence>
<dbReference type="EC" id="1.5.3.-" evidence="3"/>
<keyword evidence="4" id="KW-1185">Reference proteome</keyword>
<protein>
    <submittedName>
        <fullName evidence="3">FAD dependent oxidoreductase family protein</fullName>
        <ecNumber evidence="3">1.5.3.-</ecNumber>
    </submittedName>
</protein>
<proteinExistence type="predicted"/>
<dbReference type="EMBL" id="CAQI01000024">
    <property type="protein sequence ID" value="CCQ44099.1"/>
    <property type="molecule type" value="Genomic_DNA"/>
</dbReference>
<reference evidence="4" key="1">
    <citation type="journal article" date="2014" name="Genome Announc.">
        <title>Genome Sequence of Arthrobacter siccitolerans 4J27, a Xeroprotectant-Producing Desiccation-Tolerant Microorganism.</title>
        <authorList>
            <person name="Manzanera M."/>
            <person name="Santa-Cruz-Calvo L."/>
            <person name="Vilchez J.I."/>
            <person name="Garcia-Fontana C."/>
            <person name="Silva-Castro G.A."/>
            <person name="Calvo C."/>
            <person name="Gonzalez-Lopez J."/>
        </authorList>
    </citation>
    <scope>NUCLEOTIDE SEQUENCE [LARGE SCALE GENOMIC DNA]</scope>
    <source>
        <strain evidence="4">4J27</strain>
    </source>
</reference>
<evidence type="ECO:0000313" key="4">
    <source>
        <dbReference type="Proteomes" id="UP000035722"/>
    </source>
</evidence>
<dbReference type="Gene3D" id="3.30.9.10">
    <property type="entry name" value="D-Amino Acid Oxidase, subunit A, domain 2"/>
    <property type="match status" value="1"/>
</dbReference>
<dbReference type="GO" id="GO:0005737">
    <property type="term" value="C:cytoplasm"/>
    <property type="evidence" value="ECO:0007669"/>
    <property type="project" value="TreeGrafter"/>
</dbReference>
<keyword evidence="1 3" id="KW-0560">Oxidoreductase</keyword>
<name>A0A024GX83_9MICC</name>
<feature type="domain" description="FAD dependent oxidoreductase" evidence="2">
    <location>
        <begin position="9"/>
        <end position="353"/>
    </location>
</feature>
<dbReference type="OrthoDB" id="4775411at2"/>
<accession>A0A024GX83</accession>
<sequence>MSSTAPAKRVAVIGGGILGASTSMHLARGGAHVTLVTAGSLASGASSRSIAWLNSSGARSADYHYLRMLAIDRYRTWTAHHPESRDYIRFDGAMKWAGPDETFRETFAFERSTGYDSVWINRDDVSRVAPDVNVEAVAEEGAIYNAGEGWVNMPDFIPALVAQAVANGAEVIENAGDVRVDVQDGVASGVILGDGTRLAADQVVLATGGDVPAQLAALGVTVPDATPAAFVLFTDPVDFEVKTVLNTPRVAVRPTPDGRLVLDADWAEQSIIVEDDGSLTVPEASVQGLLDEASKVLAGNPRLTAQKVGAGLKPIPGDGEPVVGPVPAISGLHTVFTHSGATLGLILGELLAEEILTGTASPVLKSFRLDRFDAGTTAPEAVSTGAWAPVPQK</sequence>
<organism evidence="3 4">
    <name type="scientific">Pseudarthrobacter siccitolerans</name>
    <dbReference type="NCBI Taxonomy" id="861266"/>
    <lineage>
        <taxon>Bacteria</taxon>
        <taxon>Bacillati</taxon>
        <taxon>Actinomycetota</taxon>
        <taxon>Actinomycetes</taxon>
        <taxon>Micrococcales</taxon>
        <taxon>Micrococcaceae</taxon>
        <taxon>Pseudarthrobacter</taxon>
    </lineage>
</organism>